<comment type="caution">
    <text evidence="6">The sequence shown here is derived from an EMBL/GenBank/DDBJ whole genome shotgun (WGS) entry which is preliminary data.</text>
</comment>
<dbReference type="InterPro" id="IPR009057">
    <property type="entry name" value="Homeodomain-like_sf"/>
</dbReference>
<dbReference type="EMBL" id="JBBDGN010000011">
    <property type="protein sequence ID" value="MEJ1092318.1"/>
    <property type="molecule type" value="Genomic_DNA"/>
</dbReference>
<evidence type="ECO:0000256" key="2">
    <source>
        <dbReference type="ARBA" id="ARBA00023125"/>
    </source>
</evidence>
<reference evidence="6 7" key="1">
    <citation type="submission" date="2024-02" db="EMBL/GenBank/DDBJ databases">
        <authorList>
            <person name="Saticioglu I.B."/>
        </authorList>
    </citation>
    <scope>NUCLEOTIDE SEQUENCE [LARGE SCALE GENOMIC DNA]</scope>
    <source>
        <strain evidence="6 7">Mu-43</strain>
    </source>
</reference>
<protein>
    <submittedName>
        <fullName evidence="6">TetR/AcrR family transcriptional regulator</fullName>
    </submittedName>
</protein>
<dbReference type="SUPFAM" id="SSF46689">
    <property type="entry name" value="Homeodomain-like"/>
    <property type="match status" value="1"/>
</dbReference>
<dbReference type="InterPro" id="IPR001647">
    <property type="entry name" value="HTH_TetR"/>
</dbReference>
<dbReference type="Pfam" id="PF00440">
    <property type="entry name" value="TetR_N"/>
    <property type="match status" value="1"/>
</dbReference>
<dbReference type="Proteomes" id="UP001366085">
    <property type="component" value="Unassembled WGS sequence"/>
</dbReference>
<dbReference type="SUPFAM" id="SSF48498">
    <property type="entry name" value="Tetracyclin repressor-like, C-terminal domain"/>
    <property type="match status" value="1"/>
</dbReference>
<feature type="domain" description="HTH tetR-type" evidence="5">
    <location>
        <begin position="23"/>
        <end position="83"/>
    </location>
</feature>
<evidence type="ECO:0000256" key="3">
    <source>
        <dbReference type="ARBA" id="ARBA00023163"/>
    </source>
</evidence>
<accession>A0ABU8LM62</accession>
<keyword evidence="7" id="KW-1185">Reference proteome</keyword>
<dbReference type="InterPro" id="IPR050109">
    <property type="entry name" value="HTH-type_TetR-like_transc_reg"/>
</dbReference>
<keyword evidence="2 4" id="KW-0238">DNA-binding</keyword>
<dbReference type="PROSITE" id="PS50977">
    <property type="entry name" value="HTH_TETR_2"/>
    <property type="match status" value="1"/>
</dbReference>
<dbReference type="InterPro" id="IPR036271">
    <property type="entry name" value="Tet_transcr_reg_TetR-rel_C_sf"/>
</dbReference>
<evidence type="ECO:0000256" key="4">
    <source>
        <dbReference type="PROSITE-ProRule" id="PRU00335"/>
    </source>
</evidence>
<dbReference type="PANTHER" id="PTHR30055">
    <property type="entry name" value="HTH-TYPE TRANSCRIPTIONAL REGULATOR RUTR"/>
    <property type="match status" value="1"/>
</dbReference>
<proteinExistence type="predicted"/>
<dbReference type="PANTHER" id="PTHR30055:SF234">
    <property type="entry name" value="HTH-TYPE TRANSCRIPTIONAL REGULATOR BETI"/>
    <property type="match status" value="1"/>
</dbReference>
<keyword evidence="1" id="KW-0805">Transcription regulation</keyword>
<keyword evidence="3" id="KW-0804">Transcription</keyword>
<evidence type="ECO:0000313" key="6">
    <source>
        <dbReference type="EMBL" id="MEJ1092318.1"/>
    </source>
</evidence>
<dbReference type="RefSeq" id="WP_337320740.1">
    <property type="nucleotide sequence ID" value="NZ_JBBDGN010000011.1"/>
</dbReference>
<feature type="DNA-binding region" description="H-T-H motif" evidence="4">
    <location>
        <begin position="46"/>
        <end position="65"/>
    </location>
</feature>
<dbReference type="Gene3D" id="1.10.357.10">
    <property type="entry name" value="Tetracycline Repressor, domain 2"/>
    <property type="match status" value="1"/>
</dbReference>
<evidence type="ECO:0000313" key="7">
    <source>
        <dbReference type="Proteomes" id="UP001366085"/>
    </source>
</evidence>
<sequence>MEKRQLGNVAASIASDTAVMPAEATQNRILDAADLLIVQRGVHGVTIAELARRGGVSRPTVYRSWHDADDVVRAALLRRVTGILEHFPTPAASRTALVDDMMRFSTLFREDAVYAQLLAEEPETFMRYTLQRVGSSQRLILQWLATAIAQAQADGSVRPGSPSDIAVMLLLIAQSALLSHGTVSDIITEDAWERELRAALDGHLRP</sequence>
<organism evidence="6 7">
    <name type="scientific">Microbacterium istanbulense</name>
    <dbReference type="NCBI Taxonomy" id="3122049"/>
    <lineage>
        <taxon>Bacteria</taxon>
        <taxon>Bacillati</taxon>
        <taxon>Actinomycetota</taxon>
        <taxon>Actinomycetes</taxon>
        <taxon>Micrococcales</taxon>
        <taxon>Microbacteriaceae</taxon>
        <taxon>Microbacterium</taxon>
    </lineage>
</organism>
<evidence type="ECO:0000256" key="1">
    <source>
        <dbReference type="ARBA" id="ARBA00023015"/>
    </source>
</evidence>
<name>A0ABU8LM62_9MICO</name>
<gene>
    <name evidence="6" type="ORF">WDU93_11545</name>
</gene>
<evidence type="ECO:0000259" key="5">
    <source>
        <dbReference type="PROSITE" id="PS50977"/>
    </source>
</evidence>